<comment type="catalytic activity">
    <reaction evidence="5">
        <text>malonyl-[ACP] + S-adenosyl-L-methionine = malonyl-[ACP] methyl ester + S-adenosyl-L-homocysteine</text>
        <dbReference type="Rhea" id="RHEA:17105"/>
        <dbReference type="Rhea" id="RHEA-COMP:9623"/>
        <dbReference type="Rhea" id="RHEA-COMP:9954"/>
        <dbReference type="ChEBI" id="CHEBI:57856"/>
        <dbReference type="ChEBI" id="CHEBI:59789"/>
        <dbReference type="ChEBI" id="CHEBI:78449"/>
        <dbReference type="ChEBI" id="CHEBI:78845"/>
        <dbReference type="EC" id="2.1.1.197"/>
    </reaction>
</comment>
<evidence type="ECO:0000256" key="3">
    <source>
        <dbReference type="ARBA" id="ARBA00022691"/>
    </source>
</evidence>
<dbReference type="PANTHER" id="PTHR43861:SF1">
    <property type="entry name" value="TRANS-ACONITATE 2-METHYLTRANSFERASE"/>
    <property type="match status" value="1"/>
</dbReference>
<dbReference type="Gene3D" id="3.40.50.150">
    <property type="entry name" value="Vaccinia Virus protein VP39"/>
    <property type="match status" value="1"/>
</dbReference>
<reference evidence="6" key="1">
    <citation type="submission" date="2022-01" db="EMBL/GenBank/DDBJ databases">
        <authorList>
            <person name="Criscuolo A."/>
        </authorList>
    </citation>
    <scope>NUCLEOTIDE SEQUENCE</scope>
    <source>
        <strain evidence="6">CIP111891</strain>
    </source>
</reference>
<comment type="pathway">
    <text evidence="5">Cofactor biosynthesis; biotin biosynthesis.</text>
</comment>
<evidence type="ECO:0000256" key="1">
    <source>
        <dbReference type="ARBA" id="ARBA00022603"/>
    </source>
</evidence>
<dbReference type="EMBL" id="CAKMMW010000043">
    <property type="protein sequence ID" value="CAH1231742.1"/>
    <property type="molecule type" value="Genomic_DNA"/>
</dbReference>
<sequence>MSTRITAIGRQFNRSSSGSYDRHSSVQRSMADRLVQILKGWVDDSYTEGLNLLEIGCGTGALTEILLKEWSSFVSITALDIAPEMIKVAEQRVLSSAVNDSESYKSLSARLQFLQADVEVWAIDAPSASFDFIVSNACFQWLSNQVHTLGHLRRLLRPGGMLLFTTFGPHTFHELHKSFHEVYRASGLKPQRHGLSFQSTDQWKEWLNEVGFSSIQYEREVRKETYPTVRDFLISVKGMGASSSEAVALPGISTRRLFANMYQEYEAKFGIQEGVIASYDLLIIQASAEG</sequence>
<organism evidence="6 7">
    <name type="scientific">Paenibacillus allorhizoplanae</name>
    <dbReference type="NCBI Taxonomy" id="2905648"/>
    <lineage>
        <taxon>Bacteria</taxon>
        <taxon>Bacillati</taxon>
        <taxon>Bacillota</taxon>
        <taxon>Bacilli</taxon>
        <taxon>Bacillales</taxon>
        <taxon>Paenibacillaceae</taxon>
        <taxon>Paenibacillus</taxon>
    </lineage>
</organism>
<keyword evidence="3 5" id="KW-0949">S-adenosyl-L-methionine</keyword>
<dbReference type="RefSeq" id="WP_236293309.1">
    <property type="nucleotide sequence ID" value="NZ_CAKMMW010000043.1"/>
</dbReference>
<proteinExistence type="inferred from homology"/>
<dbReference type="HAMAP" id="MF_00835">
    <property type="entry name" value="BioC"/>
    <property type="match status" value="1"/>
</dbReference>
<dbReference type="GO" id="GO:0102130">
    <property type="term" value="F:malonyl-CoA methyltransferase activity"/>
    <property type="evidence" value="ECO:0007669"/>
    <property type="project" value="UniProtKB-EC"/>
</dbReference>
<dbReference type="GO" id="GO:0032259">
    <property type="term" value="P:methylation"/>
    <property type="evidence" value="ECO:0007669"/>
    <property type="project" value="UniProtKB-KW"/>
</dbReference>
<dbReference type="InterPro" id="IPR011814">
    <property type="entry name" value="BioC"/>
</dbReference>
<evidence type="ECO:0000256" key="4">
    <source>
        <dbReference type="ARBA" id="ARBA00022756"/>
    </source>
</evidence>
<dbReference type="InterPro" id="IPR029063">
    <property type="entry name" value="SAM-dependent_MTases_sf"/>
</dbReference>
<keyword evidence="1 5" id="KW-0489">Methyltransferase</keyword>
<comment type="similarity">
    <text evidence="5">Belongs to the methyltransferase superfamily.</text>
</comment>
<gene>
    <name evidence="5 6" type="primary">bioC</name>
    <name evidence="6" type="ORF">PAECIP111891_06879</name>
</gene>
<dbReference type="Pfam" id="PF13489">
    <property type="entry name" value="Methyltransf_23"/>
    <property type="match status" value="1"/>
</dbReference>
<keyword evidence="4 5" id="KW-0093">Biotin biosynthesis</keyword>
<comment type="caution">
    <text evidence="6">The sequence shown here is derived from an EMBL/GenBank/DDBJ whole genome shotgun (WGS) entry which is preliminary data.</text>
</comment>
<name>A0ABN8H6E6_9BACL</name>
<evidence type="ECO:0000256" key="2">
    <source>
        <dbReference type="ARBA" id="ARBA00022679"/>
    </source>
</evidence>
<evidence type="ECO:0000313" key="7">
    <source>
        <dbReference type="Proteomes" id="UP000838821"/>
    </source>
</evidence>
<protein>
    <recommendedName>
        <fullName evidence="5">Malonyl-[acyl-carrier protein] O-methyltransferase</fullName>
        <shortName evidence="5">Malonyl-ACP O-methyltransferase</shortName>
        <ecNumber evidence="5">2.1.1.197</ecNumber>
    </recommendedName>
    <alternativeName>
        <fullName evidence="5">Biotin synthesis protein BioC</fullName>
    </alternativeName>
</protein>
<comment type="function">
    <text evidence="5">Converts the free carboxyl group of a malonyl-thioester to its methyl ester by transfer of a methyl group from S-adenosyl-L-methionine (SAM). It allows to synthesize pimeloyl-ACP via the fatty acid synthetic pathway.</text>
</comment>
<keyword evidence="7" id="KW-1185">Reference proteome</keyword>
<dbReference type="Proteomes" id="UP000838821">
    <property type="component" value="Unassembled WGS sequence"/>
</dbReference>
<evidence type="ECO:0000256" key="5">
    <source>
        <dbReference type="HAMAP-Rule" id="MF_00835"/>
    </source>
</evidence>
<evidence type="ECO:0000313" key="6">
    <source>
        <dbReference type="EMBL" id="CAH1231742.1"/>
    </source>
</evidence>
<dbReference type="SUPFAM" id="SSF53335">
    <property type="entry name" value="S-adenosyl-L-methionine-dependent methyltransferases"/>
    <property type="match status" value="1"/>
</dbReference>
<keyword evidence="2 5" id="KW-0808">Transferase</keyword>
<dbReference type="NCBIfam" id="TIGR02072">
    <property type="entry name" value="BioC"/>
    <property type="match status" value="1"/>
</dbReference>
<accession>A0ABN8H6E6</accession>
<dbReference type="PANTHER" id="PTHR43861">
    <property type="entry name" value="TRANS-ACONITATE 2-METHYLTRANSFERASE-RELATED"/>
    <property type="match status" value="1"/>
</dbReference>
<dbReference type="CDD" id="cd02440">
    <property type="entry name" value="AdoMet_MTases"/>
    <property type="match status" value="1"/>
</dbReference>
<dbReference type="EC" id="2.1.1.197" evidence="5"/>